<dbReference type="PANTHER" id="PTHR38686:SF1">
    <property type="entry name" value="APOLIPOPROTEIN N-ACYLTRANSFERASE"/>
    <property type="match status" value="1"/>
</dbReference>
<comment type="subcellular location">
    <subcellularLocation>
        <location evidence="1 9">Cell membrane</location>
        <topology evidence="1 9">Multi-pass membrane protein</topology>
    </subcellularLocation>
</comment>
<dbReference type="GO" id="GO:0016410">
    <property type="term" value="F:N-acyltransferase activity"/>
    <property type="evidence" value="ECO:0007669"/>
    <property type="project" value="UniProtKB-UniRule"/>
</dbReference>
<evidence type="ECO:0000256" key="2">
    <source>
        <dbReference type="ARBA" id="ARBA00010065"/>
    </source>
</evidence>
<keyword evidence="5 9" id="KW-0812">Transmembrane</keyword>
<evidence type="ECO:0000256" key="8">
    <source>
        <dbReference type="ARBA" id="ARBA00023315"/>
    </source>
</evidence>
<dbReference type="EMBL" id="MSPP01000001">
    <property type="protein sequence ID" value="OUD09984.1"/>
    <property type="molecule type" value="Genomic_DNA"/>
</dbReference>
<keyword evidence="12" id="KW-1185">Reference proteome</keyword>
<dbReference type="CDD" id="cd07571">
    <property type="entry name" value="ALP_N-acyl_transferase"/>
    <property type="match status" value="1"/>
</dbReference>
<keyword evidence="6 9" id="KW-1133">Transmembrane helix</keyword>
<feature type="transmembrane region" description="Helical" evidence="9">
    <location>
        <begin position="452"/>
        <end position="471"/>
    </location>
</feature>
<evidence type="ECO:0000256" key="5">
    <source>
        <dbReference type="ARBA" id="ARBA00022692"/>
    </source>
</evidence>
<evidence type="ECO:0000256" key="6">
    <source>
        <dbReference type="ARBA" id="ARBA00022989"/>
    </source>
</evidence>
<dbReference type="Pfam" id="PF00795">
    <property type="entry name" value="CN_hydrolase"/>
    <property type="match status" value="1"/>
</dbReference>
<comment type="similarity">
    <text evidence="2 9">Belongs to the CN hydrolase family. Apolipoprotein N-acyltransferase subfamily.</text>
</comment>
<evidence type="ECO:0000256" key="3">
    <source>
        <dbReference type="ARBA" id="ARBA00022475"/>
    </source>
</evidence>
<dbReference type="GO" id="GO:0042158">
    <property type="term" value="P:lipoprotein biosynthetic process"/>
    <property type="evidence" value="ECO:0007669"/>
    <property type="project" value="UniProtKB-UniRule"/>
</dbReference>
<evidence type="ECO:0000256" key="9">
    <source>
        <dbReference type="HAMAP-Rule" id="MF_01148"/>
    </source>
</evidence>
<evidence type="ECO:0000313" key="12">
    <source>
        <dbReference type="Proteomes" id="UP000194664"/>
    </source>
</evidence>
<evidence type="ECO:0000256" key="1">
    <source>
        <dbReference type="ARBA" id="ARBA00004651"/>
    </source>
</evidence>
<dbReference type="Gene3D" id="3.60.110.10">
    <property type="entry name" value="Carbon-nitrogen hydrolase"/>
    <property type="match status" value="1"/>
</dbReference>
<dbReference type="AlphaFoldDB" id="A0A251X0Z7"/>
<evidence type="ECO:0000259" key="10">
    <source>
        <dbReference type="PROSITE" id="PS50263"/>
    </source>
</evidence>
<feature type="domain" description="CN hydrolase" evidence="10">
    <location>
        <begin position="206"/>
        <end position="442"/>
    </location>
</feature>
<dbReference type="InterPro" id="IPR036526">
    <property type="entry name" value="C-N_Hydrolase_sf"/>
</dbReference>
<dbReference type="PANTHER" id="PTHR38686">
    <property type="entry name" value="APOLIPOPROTEIN N-ACYLTRANSFERASE"/>
    <property type="match status" value="1"/>
</dbReference>
<dbReference type="RefSeq" id="WP_086449637.1">
    <property type="nucleotide sequence ID" value="NZ_MSPP01000001.1"/>
</dbReference>
<reference evidence="11 12" key="1">
    <citation type="submission" date="2016-12" db="EMBL/GenBank/DDBJ databases">
        <title>The draft genome sequence of HSLHS2.</title>
        <authorList>
            <person name="Hu D."/>
            <person name="Wang L."/>
            <person name="Shao Z."/>
        </authorList>
    </citation>
    <scope>NUCLEOTIDE SEQUENCE [LARGE SCALE GENOMIC DNA]</scope>
    <source>
        <strain evidence="11">MCCC 1A06712</strain>
    </source>
</reference>
<keyword evidence="3 9" id="KW-1003">Cell membrane</keyword>
<dbReference type="EC" id="2.3.1.269" evidence="9"/>
<comment type="function">
    <text evidence="9">Catalyzes the phospholipid dependent N-acylation of the N-terminal cysteine of apolipoprotein, the last step in lipoprotein maturation.</text>
</comment>
<keyword evidence="4 9" id="KW-0808">Transferase</keyword>
<name>A0A251X0Z7_9RHOB</name>
<dbReference type="Pfam" id="PF20154">
    <property type="entry name" value="LNT_N"/>
    <property type="match status" value="1"/>
</dbReference>
<keyword evidence="7 9" id="KW-0472">Membrane</keyword>
<organism evidence="11 12">
    <name type="scientific">Marivivens niveibacter</name>
    <dbReference type="NCBI Taxonomy" id="1930667"/>
    <lineage>
        <taxon>Bacteria</taxon>
        <taxon>Pseudomonadati</taxon>
        <taxon>Pseudomonadota</taxon>
        <taxon>Alphaproteobacteria</taxon>
        <taxon>Rhodobacterales</taxon>
        <taxon>Paracoccaceae</taxon>
        <taxon>Marivivens group</taxon>
        <taxon>Marivivens</taxon>
    </lineage>
</organism>
<evidence type="ECO:0000256" key="7">
    <source>
        <dbReference type="ARBA" id="ARBA00023136"/>
    </source>
</evidence>
<dbReference type="UniPathway" id="UPA00666"/>
<gene>
    <name evidence="9" type="primary">lnt</name>
    <name evidence="11" type="ORF">BVC71_00215</name>
</gene>
<comment type="caution">
    <text evidence="11">The sequence shown here is derived from an EMBL/GenBank/DDBJ whole genome shotgun (WGS) entry which is preliminary data.</text>
</comment>
<dbReference type="GO" id="GO:0005886">
    <property type="term" value="C:plasma membrane"/>
    <property type="evidence" value="ECO:0007669"/>
    <property type="project" value="UniProtKB-SubCell"/>
</dbReference>
<dbReference type="InterPro" id="IPR004563">
    <property type="entry name" value="Apolipo_AcylTrfase"/>
</dbReference>
<feature type="transmembrane region" description="Helical" evidence="9">
    <location>
        <begin position="53"/>
        <end position="71"/>
    </location>
</feature>
<comment type="pathway">
    <text evidence="9">Protein modification; lipoprotein biosynthesis (N-acyl transfer).</text>
</comment>
<protein>
    <recommendedName>
        <fullName evidence="9">Apolipoprotein N-acyltransferase</fullName>
        <shortName evidence="9">ALP N-acyltransferase</shortName>
        <ecNumber evidence="9">2.3.1.269</ecNumber>
    </recommendedName>
</protein>
<dbReference type="SUPFAM" id="SSF56317">
    <property type="entry name" value="Carbon-nitrogen hydrolase"/>
    <property type="match status" value="1"/>
</dbReference>
<feature type="transmembrane region" description="Helical" evidence="9">
    <location>
        <begin position="178"/>
        <end position="195"/>
    </location>
</feature>
<dbReference type="InterPro" id="IPR003010">
    <property type="entry name" value="C-N_Hydrolase"/>
</dbReference>
<proteinExistence type="inferred from homology"/>
<sequence>MLPRLSGLALPFGAGIVLSFGQEPFHWPVVVLPALAILIWAIARAADARRGGAYAFAAGFGYFLPTLSWIINPFLVEPELYAWMAPFAAVLLPAGLALIWAAFVWAAMKWSRSVAGVTLGLMAAEVFRAYALTGFPWAQVSHAMLDTITMPLFAVMGAMGLTLLMLGVAGVAASRARWWVLFILALPAVPYSPAATEVTQSTVRLVQPNASQADKWVPEKAEEFYQRMLSASMAMPAPDLIVWPETAIPTLMNYAEYTLKEVSAATPTSTVILGLNRSADGLYYNSMLALKSDGTRSVYDKSHLVPFGEYIPGGELAWKLGIRGFAARDGAAYAAGPGPEVIDVPSVGPILPLICYEGIFPSMSASGVRPAALVLITNDAWFGPSAGPKQHFAQARIRAIEQGVAMVRVGNTGISAVIDGRGTVVADVPFQTDGYVDAALPIALPTTFYTQMGRFLGFIVILTALCAVIFSNRSNGR</sequence>
<feature type="transmembrane region" description="Helical" evidence="9">
    <location>
        <begin position="152"/>
        <end position="171"/>
    </location>
</feature>
<feature type="transmembrane region" description="Helical" evidence="9">
    <location>
        <begin position="83"/>
        <end position="107"/>
    </location>
</feature>
<comment type="catalytic activity">
    <reaction evidence="9">
        <text>N-terminal S-1,2-diacyl-sn-glyceryl-L-cysteinyl-[lipoprotein] + a glycerophospholipid = N-acyl-S-1,2-diacyl-sn-glyceryl-L-cysteinyl-[lipoprotein] + a 2-acyl-sn-glycero-3-phospholipid + H(+)</text>
        <dbReference type="Rhea" id="RHEA:48228"/>
        <dbReference type="Rhea" id="RHEA-COMP:14681"/>
        <dbReference type="Rhea" id="RHEA-COMP:14684"/>
        <dbReference type="ChEBI" id="CHEBI:15378"/>
        <dbReference type="ChEBI" id="CHEBI:136912"/>
        <dbReference type="ChEBI" id="CHEBI:140656"/>
        <dbReference type="ChEBI" id="CHEBI:140657"/>
        <dbReference type="ChEBI" id="CHEBI:140660"/>
        <dbReference type="EC" id="2.3.1.269"/>
    </reaction>
</comment>
<keyword evidence="8 9" id="KW-0012">Acyltransferase</keyword>
<dbReference type="PROSITE" id="PS50263">
    <property type="entry name" value="CN_HYDROLASE"/>
    <property type="match status" value="1"/>
</dbReference>
<dbReference type="NCBIfam" id="TIGR00546">
    <property type="entry name" value="lnt"/>
    <property type="match status" value="1"/>
</dbReference>
<evidence type="ECO:0000256" key="4">
    <source>
        <dbReference type="ARBA" id="ARBA00022679"/>
    </source>
</evidence>
<evidence type="ECO:0000313" key="11">
    <source>
        <dbReference type="EMBL" id="OUD09984.1"/>
    </source>
</evidence>
<accession>A0A251X0Z7</accession>
<dbReference type="Proteomes" id="UP000194664">
    <property type="component" value="Unassembled WGS sequence"/>
</dbReference>
<feature type="transmembrane region" description="Helical" evidence="9">
    <location>
        <begin position="29"/>
        <end position="46"/>
    </location>
</feature>
<dbReference type="HAMAP" id="MF_01148">
    <property type="entry name" value="Lnt"/>
    <property type="match status" value="1"/>
</dbReference>
<dbReference type="InterPro" id="IPR045378">
    <property type="entry name" value="LNT_N"/>
</dbReference>
<feature type="transmembrane region" description="Helical" evidence="9">
    <location>
        <begin position="114"/>
        <end position="132"/>
    </location>
</feature>
<dbReference type="OrthoDB" id="9804277at2"/>
<keyword evidence="11" id="KW-0449">Lipoprotein</keyword>